<evidence type="ECO:0000313" key="2">
    <source>
        <dbReference type="Proteomes" id="UP001152484"/>
    </source>
</evidence>
<dbReference type="AlphaFoldDB" id="A0A9P0YU93"/>
<dbReference type="OrthoDB" id="2013610at2759"/>
<evidence type="ECO:0000313" key="1">
    <source>
        <dbReference type="EMBL" id="CAH9076097.1"/>
    </source>
</evidence>
<accession>A0A9P0YU93</accession>
<proteinExistence type="predicted"/>
<keyword evidence="2" id="KW-1185">Reference proteome</keyword>
<protein>
    <submittedName>
        <fullName evidence="1">Uncharacterized protein</fullName>
    </submittedName>
</protein>
<reference evidence="1" key="1">
    <citation type="submission" date="2022-07" db="EMBL/GenBank/DDBJ databases">
        <authorList>
            <person name="Macas J."/>
            <person name="Novak P."/>
            <person name="Neumann P."/>
        </authorList>
    </citation>
    <scope>NUCLEOTIDE SEQUENCE</scope>
</reference>
<comment type="caution">
    <text evidence="1">The sequence shown here is derived from an EMBL/GenBank/DDBJ whole genome shotgun (WGS) entry which is preliminary data.</text>
</comment>
<gene>
    <name evidence="1" type="ORF">CEURO_LOCUS5698</name>
</gene>
<dbReference type="Proteomes" id="UP001152484">
    <property type="component" value="Unassembled WGS sequence"/>
</dbReference>
<sequence>MAEGTHLKDCLEGQKKLEQTIMAEVLRREATDQKHDEIQQKQQEVQMEILKQFSQIQIRLDTIESRPNLEIPHPGVGEAFSSEFGSILGPPPFVKTPMNMHKEQMITIGLMEHNLEPGLLSVKDILDLCHKFYPNRE</sequence>
<name>A0A9P0YU93_CUSEU</name>
<dbReference type="EMBL" id="CAMAPE010000010">
    <property type="protein sequence ID" value="CAH9076097.1"/>
    <property type="molecule type" value="Genomic_DNA"/>
</dbReference>
<organism evidence="1 2">
    <name type="scientific">Cuscuta europaea</name>
    <name type="common">European dodder</name>
    <dbReference type="NCBI Taxonomy" id="41803"/>
    <lineage>
        <taxon>Eukaryota</taxon>
        <taxon>Viridiplantae</taxon>
        <taxon>Streptophyta</taxon>
        <taxon>Embryophyta</taxon>
        <taxon>Tracheophyta</taxon>
        <taxon>Spermatophyta</taxon>
        <taxon>Magnoliopsida</taxon>
        <taxon>eudicotyledons</taxon>
        <taxon>Gunneridae</taxon>
        <taxon>Pentapetalae</taxon>
        <taxon>asterids</taxon>
        <taxon>lamiids</taxon>
        <taxon>Solanales</taxon>
        <taxon>Convolvulaceae</taxon>
        <taxon>Cuscuteae</taxon>
        <taxon>Cuscuta</taxon>
        <taxon>Cuscuta subgen. Cuscuta</taxon>
    </lineage>
</organism>